<organism evidence="2 3">
    <name type="scientific">Bradyrhizobium brasilense</name>
    <dbReference type="NCBI Taxonomy" id="1419277"/>
    <lineage>
        <taxon>Bacteria</taxon>
        <taxon>Pseudomonadati</taxon>
        <taxon>Pseudomonadota</taxon>
        <taxon>Alphaproteobacteria</taxon>
        <taxon>Hyphomicrobiales</taxon>
        <taxon>Nitrobacteraceae</taxon>
        <taxon>Bradyrhizobium</taxon>
    </lineage>
</organism>
<dbReference type="EMBL" id="FMZW01000093">
    <property type="protein sequence ID" value="SDF95146.1"/>
    <property type="molecule type" value="Genomic_DNA"/>
</dbReference>
<dbReference type="RefSeq" id="WP_233443196.1">
    <property type="nucleotide sequence ID" value="NZ_FMZW01000093.1"/>
</dbReference>
<gene>
    <name evidence="2" type="ORF">SAMN05216337_109310</name>
</gene>
<dbReference type="SUPFAM" id="SSF52540">
    <property type="entry name" value="P-loop containing nucleoside triphosphate hydrolases"/>
    <property type="match status" value="1"/>
</dbReference>
<reference evidence="2 3" key="1">
    <citation type="submission" date="2016-10" db="EMBL/GenBank/DDBJ databases">
        <authorList>
            <person name="de Groot N.N."/>
        </authorList>
    </citation>
    <scope>NUCLEOTIDE SEQUENCE [LARGE SCALE GENOMIC DNA]</scope>
    <source>
        <strain evidence="2 3">R5</strain>
    </source>
</reference>
<evidence type="ECO:0000313" key="3">
    <source>
        <dbReference type="Proteomes" id="UP000199245"/>
    </source>
</evidence>
<evidence type="ECO:0008006" key="4">
    <source>
        <dbReference type="Google" id="ProtNLM"/>
    </source>
</evidence>
<name>A0A1G7Q9F2_9BRAD</name>
<feature type="compositionally biased region" description="Pro residues" evidence="1">
    <location>
        <begin position="1"/>
        <end position="13"/>
    </location>
</feature>
<sequence length="133" mass="13973">MPAPPPPPGPPANAAPEKPAPVSLPHRLERMVGREDILQDLSARILSDRFVTLRGPGGIGKTTVAVALAHDMLAAFEGQVYFLDLSPLKDATLVASASLRRSALWFITPIPQTASSPFCAIVVSFSSSTVAST</sequence>
<evidence type="ECO:0000313" key="2">
    <source>
        <dbReference type="EMBL" id="SDF95146.1"/>
    </source>
</evidence>
<dbReference type="PANTHER" id="PTHR47691:SF3">
    <property type="entry name" value="HTH-TYPE TRANSCRIPTIONAL REGULATOR RV0890C-RELATED"/>
    <property type="match status" value="1"/>
</dbReference>
<evidence type="ECO:0000256" key="1">
    <source>
        <dbReference type="SAM" id="MobiDB-lite"/>
    </source>
</evidence>
<protein>
    <recommendedName>
        <fullName evidence="4">NB-ARC domain-containing protein</fullName>
    </recommendedName>
</protein>
<dbReference type="InterPro" id="IPR027417">
    <property type="entry name" value="P-loop_NTPase"/>
</dbReference>
<proteinExistence type="predicted"/>
<feature type="region of interest" description="Disordered" evidence="1">
    <location>
        <begin position="1"/>
        <end position="23"/>
    </location>
</feature>
<dbReference type="Gene3D" id="3.40.50.300">
    <property type="entry name" value="P-loop containing nucleotide triphosphate hydrolases"/>
    <property type="match status" value="1"/>
</dbReference>
<dbReference type="PANTHER" id="PTHR47691">
    <property type="entry name" value="REGULATOR-RELATED"/>
    <property type="match status" value="1"/>
</dbReference>
<dbReference type="Proteomes" id="UP000199245">
    <property type="component" value="Unassembled WGS sequence"/>
</dbReference>
<dbReference type="AlphaFoldDB" id="A0A1G7Q9F2"/>
<accession>A0A1G7Q9F2</accession>